<dbReference type="AlphaFoldDB" id="A0A1F8F190"/>
<gene>
    <name evidence="2" type="ORF">A3B86_04555</name>
</gene>
<comment type="caution">
    <text evidence="2">The sequence shown here is derived from an EMBL/GenBank/DDBJ whole genome shotgun (WGS) entry which is preliminary data.</text>
</comment>
<protein>
    <submittedName>
        <fullName evidence="2">Uncharacterized protein</fullName>
    </submittedName>
</protein>
<evidence type="ECO:0000313" key="2">
    <source>
        <dbReference type="EMBL" id="OGN06350.1"/>
    </source>
</evidence>
<feature type="transmembrane region" description="Helical" evidence="1">
    <location>
        <begin position="38"/>
        <end position="62"/>
    </location>
</feature>
<keyword evidence="1" id="KW-1133">Transmembrane helix</keyword>
<feature type="transmembrane region" description="Helical" evidence="1">
    <location>
        <begin position="193"/>
        <end position="214"/>
    </location>
</feature>
<evidence type="ECO:0000313" key="3">
    <source>
        <dbReference type="Proteomes" id="UP000176834"/>
    </source>
</evidence>
<organism evidence="2 3">
    <name type="scientific">Candidatus Yanofskybacteria bacterium RIFCSPHIGHO2_02_FULL_38_22b</name>
    <dbReference type="NCBI Taxonomy" id="1802673"/>
    <lineage>
        <taxon>Bacteria</taxon>
        <taxon>Candidatus Yanofskyibacteriota</taxon>
    </lineage>
</organism>
<dbReference type="Proteomes" id="UP000176834">
    <property type="component" value="Unassembled WGS sequence"/>
</dbReference>
<keyword evidence="1" id="KW-0472">Membrane</keyword>
<reference evidence="2 3" key="1">
    <citation type="journal article" date="2016" name="Nat. Commun.">
        <title>Thousands of microbial genomes shed light on interconnected biogeochemical processes in an aquifer system.</title>
        <authorList>
            <person name="Anantharaman K."/>
            <person name="Brown C.T."/>
            <person name="Hug L.A."/>
            <person name="Sharon I."/>
            <person name="Castelle C.J."/>
            <person name="Probst A.J."/>
            <person name="Thomas B.C."/>
            <person name="Singh A."/>
            <person name="Wilkins M.J."/>
            <person name="Karaoz U."/>
            <person name="Brodie E.L."/>
            <person name="Williams K.H."/>
            <person name="Hubbard S.S."/>
            <person name="Banfield J.F."/>
        </authorList>
    </citation>
    <scope>NUCLEOTIDE SEQUENCE [LARGE SCALE GENOMIC DNA]</scope>
</reference>
<name>A0A1F8F190_9BACT</name>
<sequence>MKRFNKKFVTFAIITLILISAPFHFANAFIFEAIAGVSILAIVGGLLVIIKAILVALIALLADGTTSILALSATNVPVVQESWNLVRQFANMFFIVILVIMAFYTIFDIGGYDFKSLIGRFIVAALLINFSLVIGEYIIDISQTLSNVFINSIGDIGHRIAQGTQIADSVVGDLSTSAVATVDANLWQKTISFFATIILLSIVFFSMAVLFFFSMLRVPVLWALLIFSPVAWITYILPSTKKINQDWWKYFIGWNVFMPFYLFFIYFGTLFLQRKDAILTGINSGTSSGLGITFQSLFFFILIGIVLIGGAKMAMSAGMAAGAGGVAMGVWARGRTAAKFAGSRVPIFGGYSARDIGTGVEAKRKQIREEGLSLGGFKVTSGEQGHRERSARIGAMLGVRGMELQQQREFLTKTEKEYKDIQDKFDVRAITADQIKLGAEKGIATDPKIYAYRKMMAKLGELDPNGDVFAKTLEELSDNPLAAKDFVQAGKEAKYSNMSGSQLIEMSTSIDKDGNDKYTNLRANNLNPAKKEMVKFVQQDERIRSGLTQEQFNRSIDILGSATNADGKSFIKDVGDSRPDLAVEYNFVKKPDGTYAHEEIRNKTIQGFSIQTAGKTDAQIDAEIRERHYAGAVTVGAQKLAQMPAETDPTKPPKVWNRPEFQTALTNHLRGLKTRKNKKAYTTYIADLDKEINNVKNPTERAEKQTIFESIQNNI</sequence>
<accession>A0A1F8F190</accession>
<dbReference type="EMBL" id="MGJN01000020">
    <property type="protein sequence ID" value="OGN06350.1"/>
    <property type="molecule type" value="Genomic_DNA"/>
</dbReference>
<feature type="transmembrane region" description="Helical" evidence="1">
    <location>
        <begin position="292"/>
        <end position="311"/>
    </location>
</feature>
<feature type="transmembrane region" description="Helical" evidence="1">
    <location>
        <begin position="89"/>
        <end position="107"/>
    </location>
</feature>
<feature type="transmembrane region" description="Helical" evidence="1">
    <location>
        <begin position="119"/>
        <end position="139"/>
    </location>
</feature>
<feature type="transmembrane region" description="Helical" evidence="1">
    <location>
        <begin position="220"/>
        <end position="238"/>
    </location>
</feature>
<proteinExistence type="predicted"/>
<feature type="transmembrane region" description="Helical" evidence="1">
    <location>
        <begin position="250"/>
        <end position="272"/>
    </location>
</feature>
<evidence type="ECO:0000256" key="1">
    <source>
        <dbReference type="SAM" id="Phobius"/>
    </source>
</evidence>
<keyword evidence="1" id="KW-0812">Transmembrane</keyword>